<evidence type="ECO:0000313" key="1">
    <source>
        <dbReference type="EMBL" id="RML75115.1"/>
    </source>
</evidence>
<evidence type="ECO:0008006" key="3">
    <source>
        <dbReference type="Google" id="ProtNLM"/>
    </source>
</evidence>
<evidence type="ECO:0000313" key="2">
    <source>
        <dbReference type="Proteomes" id="UP000280350"/>
    </source>
</evidence>
<sequence>MRKDFALLQWLNLDQALECLQEMTKLPTAAADLIRLCDEGQCGAYIRISPSTGKCHEPIQDSVGEWTYEVIGVGYQHVATPELLIAQRKSKAVLVRLTGSVRTEPNVESPEIENIGWDASVDPDQPFFFKASEIRDLANQINGADVLDPRERKSINQLIETLAEMAGLDLVHPAADMITIQTATQLSGHKALNKDTIIKYLKLAKGSRPITSPST</sequence>
<comment type="caution">
    <text evidence="1">The sequence shown here is derived from an EMBL/GenBank/DDBJ whole genome shotgun (WGS) entry which is preliminary data.</text>
</comment>
<dbReference type="Proteomes" id="UP000280350">
    <property type="component" value="Unassembled WGS sequence"/>
</dbReference>
<dbReference type="AlphaFoldDB" id="A0AAX1VKW3"/>
<reference evidence="1 2" key="1">
    <citation type="submission" date="2018-08" db="EMBL/GenBank/DDBJ databases">
        <title>Recombination of ecologically and evolutionarily significant loci maintains genetic cohesion in the Pseudomonas syringae species complex.</title>
        <authorList>
            <person name="Dillon M."/>
            <person name="Thakur S."/>
            <person name="Almeida R.N.D."/>
            <person name="Weir B.S."/>
            <person name="Guttman D.S."/>
        </authorList>
    </citation>
    <scope>NUCLEOTIDE SEQUENCE [LARGE SCALE GENOMIC DNA]</scope>
    <source>
        <strain evidence="1 2">ICMP 2851</strain>
    </source>
</reference>
<gene>
    <name evidence="1" type="ORF">ALQ89_04660</name>
</gene>
<accession>A0AAX1VKW3</accession>
<dbReference type="RefSeq" id="WP_016980443.1">
    <property type="nucleotide sequence ID" value="NZ_AP024464.1"/>
</dbReference>
<name>A0AAX1VKW3_PSEAJ</name>
<protein>
    <recommendedName>
        <fullName evidence="3">Transcriptional regulator</fullName>
    </recommendedName>
</protein>
<dbReference type="EMBL" id="RBNX01000240">
    <property type="protein sequence ID" value="RML75115.1"/>
    <property type="molecule type" value="Genomic_DNA"/>
</dbReference>
<organism evidence="1 2">
    <name type="scientific">Pseudomonas amygdali pv. tabaci</name>
    <name type="common">Pseudomonas syringae pv. tabaci</name>
    <dbReference type="NCBI Taxonomy" id="322"/>
    <lineage>
        <taxon>Bacteria</taxon>
        <taxon>Pseudomonadati</taxon>
        <taxon>Pseudomonadota</taxon>
        <taxon>Gammaproteobacteria</taxon>
        <taxon>Pseudomonadales</taxon>
        <taxon>Pseudomonadaceae</taxon>
        <taxon>Pseudomonas</taxon>
        <taxon>Pseudomonas amygdali</taxon>
    </lineage>
</organism>
<proteinExistence type="predicted"/>